<dbReference type="InterPro" id="IPR014762">
    <property type="entry name" value="DNA_mismatch_repair_CS"/>
</dbReference>
<dbReference type="InterPro" id="IPR002099">
    <property type="entry name" value="MutL/Mlh/PMS"/>
</dbReference>
<feature type="region of interest" description="Disordered" evidence="6">
    <location>
        <begin position="500"/>
        <end position="545"/>
    </location>
</feature>
<dbReference type="GO" id="GO:0005524">
    <property type="term" value="F:ATP binding"/>
    <property type="evidence" value="ECO:0007669"/>
    <property type="project" value="InterPro"/>
</dbReference>
<dbReference type="SUPFAM" id="SSF54211">
    <property type="entry name" value="Ribosomal protein S5 domain 2-like"/>
    <property type="match status" value="1"/>
</dbReference>
<comment type="similarity">
    <text evidence="2">Belongs to the DNA mismatch repair MutL/HexB family.</text>
</comment>
<dbReference type="SUPFAM" id="SSF55874">
    <property type="entry name" value="ATPase domain of HSP90 chaperone/DNA topoisomerase II/histidine kinase"/>
    <property type="match status" value="1"/>
</dbReference>
<dbReference type="PROSITE" id="PS00058">
    <property type="entry name" value="DNA_MISMATCH_REPAIR_1"/>
    <property type="match status" value="1"/>
</dbReference>
<evidence type="ECO:0000313" key="8">
    <source>
        <dbReference type="EMBL" id="KAA3676265.1"/>
    </source>
</evidence>
<dbReference type="CDD" id="cd16926">
    <property type="entry name" value="HATPase_MutL-MLH-PMS-like"/>
    <property type="match status" value="1"/>
</dbReference>
<keyword evidence="4" id="KW-0234">DNA repair</keyword>
<dbReference type="GO" id="GO:0140664">
    <property type="term" value="F:ATP-dependent DNA damage sensor activity"/>
    <property type="evidence" value="ECO:0007669"/>
    <property type="project" value="InterPro"/>
</dbReference>
<dbReference type="GO" id="GO:0016887">
    <property type="term" value="F:ATP hydrolysis activity"/>
    <property type="evidence" value="ECO:0007669"/>
    <property type="project" value="InterPro"/>
</dbReference>
<dbReference type="GO" id="GO:0032389">
    <property type="term" value="C:MutLalpha complex"/>
    <property type="evidence" value="ECO:0007669"/>
    <property type="project" value="TreeGrafter"/>
</dbReference>
<proteinExistence type="inferred from homology"/>
<dbReference type="AlphaFoldDB" id="A0A5J4NL03"/>
<feature type="domain" description="DNA mismatch repair protein S5" evidence="7">
    <location>
        <begin position="248"/>
        <end position="405"/>
    </location>
</feature>
<evidence type="ECO:0000259" key="7">
    <source>
        <dbReference type="SMART" id="SM01340"/>
    </source>
</evidence>
<feature type="region of interest" description="Disordered" evidence="6">
    <location>
        <begin position="778"/>
        <end position="805"/>
    </location>
</feature>
<name>A0A5J4NL03_9TREM</name>
<protein>
    <submittedName>
        <fullName evidence="8">DNA mismatch repair protein MLH1</fullName>
    </submittedName>
</protein>
<comment type="caution">
    <text evidence="8">The sequence shown here is derived from an EMBL/GenBank/DDBJ whole genome shotgun (WGS) entry which is preliminary data.</text>
</comment>
<keyword evidence="3" id="KW-0227">DNA damage</keyword>
<keyword evidence="9" id="KW-1185">Reference proteome</keyword>
<dbReference type="PANTHER" id="PTHR10073:SF12">
    <property type="entry name" value="DNA MISMATCH REPAIR PROTEIN MLH1"/>
    <property type="match status" value="1"/>
</dbReference>
<feature type="compositionally biased region" description="Low complexity" evidence="6">
    <location>
        <begin position="9"/>
        <end position="18"/>
    </location>
</feature>
<feature type="compositionally biased region" description="Polar residues" evidence="6">
    <location>
        <begin position="796"/>
        <end position="805"/>
    </location>
</feature>
<evidence type="ECO:0000256" key="6">
    <source>
        <dbReference type="SAM" id="MobiDB-lite"/>
    </source>
</evidence>
<feature type="compositionally biased region" description="Basic and acidic residues" evidence="6">
    <location>
        <begin position="509"/>
        <end position="525"/>
    </location>
</feature>
<dbReference type="EMBL" id="QNGE01002078">
    <property type="protein sequence ID" value="KAA3676265.1"/>
    <property type="molecule type" value="Genomic_DNA"/>
</dbReference>
<evidence type="ECO:0000256" key="5">
    <source>
        <dbReference type="ARBA" id="ARBA00023242"/>
    </source>
</evidence>
<reference evidence="8 9" key="1">
    <citation type="journal article" date="2019" name="Gigascience">
        <title>Whole-genome sequence of the oriental lung fluke Paragonimus westermani.</title>
        <authorList>
            <person name="Oey H."/>
            <person name="Zakrzewski M."/>
            <person name="Narain K."/>
            <person name="Devi K.R."/>
            <person name="Agatsuma T."/>
            <person name="Nawaratna S."/>
            <person name="Gobert G.N."/>
            <person name="Jones M.K."/>
            <person name="Ragan M.A."/>
            <person name="McManus D.P."/>
            <person name="Krause L."/>
        </authorList>
    </citation>
    <scope>NUCLEOTIDE SEQUENCE [LARGE SCALE GENOMIC DNA]</scope>
    <source>
        <strain evidence="8 9">IND2009</strain>
    </source>
</reference>
<dbReference type="SMART" id="SM01340">
    <property type="entry name" value="DNA_mis_repair"/>
    <property type="match status" value="1"/>
</dbReference>
<comment type="subcellular location">
    <subcellularLocation>
        <location evidence="1">Nucleus</location>
    </subcellularLocation>
</comment>
<dbReference type="Gene3D" id="3.30.565.10">
    <property type="entry name" value="Histidine kinase-like ATPase, C-terminal domain"/>
    <property type="match status" value="1"/>
</dbReference>
<dbReference type="Pfam" id="PF13589">
    <property type="entry name" value="HATPase_c_3"/>
    <property type="match status" value="1"/>
</dbReference>
<dbReference type="InterPro" id="IPR014721">
    <property type="entry name" value="Ribsml_uS5_D2-typ_fold_subgr"/>
</dbReference>
<dbReference type="InterPro" id="IPR036890">
    <property type="entry name" value="HATPase_C_sf"/>
</dbReference>
<dbReference type="Pfam" id="PF01119">
    <property type="entry name" value="DNA_mis_repair"/>
    <property type="match status" value="1"/>
</dbReference>
<dbReference type="InterPro" id="IPR032189">
    <property type="entry name" value="Mlh1_C"/>
</dbReference>
<evidence type="ECO:0000256" key="2">
    <source>
        <dbReference type="ARBA" id="ARBA00006082"/>
    </source>
</evidence>
<evidence type="ECO:0000256" key="4">
    <source>
        <dbReference type="ARBA" id="ARBA00023204"/>
    </source>
</evidence>
<dbReference type="NCBIfam" id="TIGR00585">
    <property type="entry name" value="mutl"/>
    <property type="match status" value="1"/>
</dbReference>
<dbReference type="FunFam" id="3.30.565.10:FF:000079">
    <property type="entry name" value="DNA mismatch repair protein MLH"/>
    <property type="match status" value="1"/>
</dbReference>
<evidence type="ECO:0000256" key="3">
    <source>
        <dbReference type="ARBA" id="ARBA00022763"/>
    </source>
</evidence>
<keyword evidence="5" id="KW-0539">Nucleus</keyword>
<evidence type="ECO:0000313" key="9">
    <source>
        <dbReference type="Proteomes" id="UP000324629"/>
    </source>
</evidence>
<dbReference type="GO" id="GO:0030983">
    <property type="term" value="F:mismatched DNA binding"/>
    <property type="evidence" value="ECO:0007669"/>
    <property type="project" value="InterPro"/>
</dbReference>
<dbReference type="InterPro" id="IPR038973">
    <property type="entry name" value="MutL/Mlh/Pms-like"/>
</dbReference>
<evidence type="ECO:0000256" key="1">
    <source>
        <dbReference type="ARBA" id="ARBA00004123"/>
    </source>
</evidence>
<dbReference type="GO" id="GO:0006298">
    <property type="term" value="P:mismatch repair"/>
    <property type="evidence" value="ECO:0007669"/>
    <property type="project" value="InterPro"/>
</dbReference>
<feature type="region of interest" description="Disordered" evidence="6">
    <location>
        <begin position="1"/>
        <end position="31"/>
    </location>
</feature>
<accession>A0A5J4NL03</accession>
<sequence length="877" mass="96760">MKMPKKSDSPTSSSSDVSNAQRSPCSAASLAPRPIQQLPTDVVNRIAAGEVIQRPANAIKELLENCLDADSTQIQITVRAGGLKLLQVQDNGCGIRPADLPILCERFTTSKLHEFSDLNKLNTFGFRGEALASLSHVSLLSVTTRTSDQVCAYRCAYRNGKLTEQPVPCAGNPGSTITAEDLFYNAPLRKAALCSPREEFARVVDVVSQYAIHYAPKCGFHLRTLNAGPNAFGGDLRTQAGWSRMDAIRSVVSSVVSQHLVSFDSCQSGASDVTRLAIERLGLRYEGLLTTPSQVTSGASPSLKLMLFINNRMVECSAIKRSLESSYSTVLSRTLSDTSQPSPIGRRLSGSKATGYRSSLFVYLNLQLPTESLDVNVHPTKSEVHFLHEDQIVSGLQDAVEHCLLSSAQLRSFLVRPLVLPELDRKHTAYDNPADKGEQAVSKLPRPQDKVRVDIKEQRLERFMINRYEHHQTVNSIEGCSSVQHSGLPSCENMNESLPTTLSSGSTKFDGDDLQRPLKSTRESDTVGFVSETSPTSKSEPTLANSTRFTPHLTAQPMIRQPTSAGNFLKTSSTVTKTSPEVKRRTVRLDSVLKMRGQIVANADDRARQLLRSCKFVGLIDHTRCLVQHCTDLLLVRLRPLSEAFFYQLLVLNFANHGEIILSEPAPIIDLLKLNNLSTNSSKLNSDEAVEDAATTLLSHATMLWDYFSLKIEPLRSNKQPALLALPLLLKGYIPDFDRLPVYITRLATEVDWTDEMACFEAICRITSEFYAPNSPLCTKPTDDDGDSSDDGKLPTPSTKTNQASVKPSSVRWRWLTEHVLWPALSSSLIPRRGLLYSDPPLSQLSRPDGFSSHSVSSCALFRLTSLSDLYRVFERC</sequence>
<dbReference type="Gene3D" id="3.30.230.10">
    <property type="match status" value="1"/>
</dbReference>
<dbReference type="Proteomes" id="UP000324629">
    <property type="component" value="Unassembled WGS sequence"/>
</dbReference>
<dbReference type="InterPro" id="IPR020568">
    <property type="entry name" value="Ribosomal_Su5_D2-typ_SF"/>
</dbReference>
<dbReference type="PANTHER" id="PTHR10073">
    <property type="entry name" value="DNA MISMATCH REPAIR PROTEIN MLH, PMS, MUTL"/>
    <property type="match status" value="1"/>
</dbReference>
<gene>
    <name evidence="8" type="ORF">DEA37_0000255</name>
</gene>
<dbReference type="InterPro" id="IPR013507">
    <property type="entry name" value="DNA_mismatch_S5_2-like"/>
</dbReference>
<organism evidence="8 9">
    <name type="scientific">Paragonimus westermani</name>
    <dbReference type="NCBI Taxonomy" id="34504"/>
    <lineage>
        <taxon>Eukaryota</taxon>
        <taxon>Metazoa</taxon>
        <taxon>Spiralia</taxon>
        <taxon>Lophotrochozoa</taxon>
        <taxon>Platyhelminthes</taxon>
        <taxon>Trematoda</taxon>
        <taxon>Digenea</taxon>
        <taxon>Plagiorchiida</taxon>
        <taxon>Troglotremata</taxon>
        <taxon>Troglotrematidae</taxon>
        <taxon>Paragonimus</taxon>
    </lineage>
</organism>
<feature type="compositionally biased region" description="Low complexity" evidence="6">
    <location>
        <begin position="531"/>
        <end position="542"/>
    </location>
</feature>
<dbReference type="Pfam" id="PF16413">
    <property type="entry name" value="Mlh1_C"/>
    <property type="match status" value="1"/>
</dbReference>